<organism evidence="2 3">
    <name type="scientific">Solimicrobium silvestre</name>
    <dbReference type="NCBI Taxonomy" id="2099400"/>
    <lineage>
        <taxon>Bacteria</taxon>
        <taxon>Pseudomonadati</taxon>
        <taxon>Pseudomonadota</taxon>
        <taxon>Betaproteobacteria</taxon>
        <taxon>Burkholderiales</taxon>
        <taxon>Oxalobacteraceae</taxon>
        <taxon>Solimicrobium</taxon>
    </lineage>
</organism>
<keyword evidence="1" id="KW-0238">DNA-binding</keyword>
<dbReference type="InterPro" id="IPR036390">
    <property type="entry name" value="WH_DNA-bd_sf"/>
</dbReference>
<proteinExistence type="predicted"/>
<comment type="caution">
    <text evidence="2">The sequence shown here is derived from an EMBL/GenBank/DDBJ whole genome shotgun (WGS) entry which is preliminary data.</text>
</comment>
<dbReference type="NCBIfam" id="TIGR00738">
    <property type="entry name" value="rrf2_super"/>
    <property type="match status" value="1"/>
</dbReference>
<dbReference type="OrthoDB" id="9795923at2"/>
<dbReference type="Proteomes" id="UP000237839">
    <property type="component" value="Unassembled WGS sequence"/>
</dbReference>
<name>A0A2S9GU16_9BURK</name>
<sequence>MQLTHFTDFGLRILIYLTGVPDGEVVTIKEISAQFNVPQNHLNKIANRLGKLGWVEATPGRNGGLRLNIEPASLLLGDILQTLEGHPALVDCEKPACALKGNCNLKRILDLGLRDFFAAMNQYSLADLTQSPTSDVIARMHFQPRSLSARPH</sequence>
<dbReference type="Pfam" id="PF02082">
    <property type="entry name" value="Rrf2"/>
    <property type="match status" value="1"/>
</dbReference>
<dbReference type="InterPro" id="IPR036388">
    <property type="entry name" value="WH-like_DNA-bd_sf"/>
</dbReference>
<dbReference type="AlphaFoldDB" id="A0A2S9GU16"/>
<dbReference type="Gene3D" id="1.10.10.10">
    <property type="entry name" value="Winged helix-like DNA-binding domain superfamily/Winged helix DNA-binding domain"/>
    <property type="match status" value="1"/>
</dbReference>
<protein>
    <submittedName>
        <fullName evidence="2">Rrf2 family protein</fullName>
    </submittedName>
</protein>
<evidence type="ECO:0000313" key="3">
    <source>
        <dbReference type="Proteomes" id="UP000237839"/>
    </source>
</evidence>
<reference evidence="2 3" key="1">
    <citation type="submission" date="2018-02" db="EMBL/GenBank/DDBJ databases">
        <title>Solimicrobium silvestre gen. nov., sp. nov., isolated from alpine forest soil.</title>
        <authorList>
            <person name="Margesin R."/>
            <person name="Albuquerque L."/>
            <person name="Zhang D.-C."/>
            <person name="Froufe H.J.C."/>
            <person name="Severino R."/>
            <person name="Roxo I."/>
            <person name="Egas C."/>
            <person name="Da Costa M.S."/>
        </authorList>
    </citation>
    <scope>NUCLEOTIDE SEQUENCE [LARGE SCALE GENOMIC DNA]</scope>
    <source>
        <strain evidence="2 3">S20-91</strain>
    </source>
</reference>
<dbReference type="PANTHER" id="PTHR33221">
    <property type="entry name" value="WINGED HELIX-TURN-HELIX TRANSCRIPTIONAL REGULATOR, RRF2 FAMILY"/>
    <property type="match status" value="1"/>
</dbReference>
<dbReference type="EMBL" id="PUGF01000027">
    <property type="protein sequence ID" value="PRC91203.1"/>
    <property type="molecule type" value="Genomic_DNA"/>
</dbReference>
<evidence type="ECO:0000256" key="1">
    <source>
        <dbReference type="ARBA" id="ARBA00023125"/>
    </source>
</evidence>
<evidence type="ECO:0000313" key="2">
    <source>
        <dbReference type="EMBL" id="PRC91203.1"/>
    </source>
</evidence>
<dbReference type="GO" id="GO:0003677">
    <property type="term" value="F:DNA binding"/>
    <property type="evidence" value="ECO:0007669"/>
    <property type="project" value="UniProtKB-KW"/>
</dbReference>
<accession>A0A2S9GU16</accession>
<dbReference type="GO" id="GO:0003700">
    <property type="term" value="F:DNA-binding transcription factor activity"/>
    <property type="evidence" value="ECO:0007669"/>
    <property type="project" value="TreeGrafter"/>
</dbReference>
<keyword evidence="3" id="KW-1185">Reference proteome</keyword>
<dbReference type="GO" id="GO:0005829">
    <property type="term" value="C:cytosol"/>
    <property type="evidence" value="ECO:0007669"/>
    <property type="project" value="TreeGrafter"/>
</dbReference>
<dbReference type="InterPro" id="IPR000944">
    <property type="entry name" value="Tscrpt_reg_Rrf2"/>
</dbReference>
<dbReference type="SUPFAM" id="SSF46785">
    <property type="entry name" value="Winged helix' DNA-binding domain"/>
    <property type="match status" value="1"/>
</dbReference>
<dbReference type="PANTHER" id="PTHR33221:SF4">
    <property type="entry name" value="HTH-TYPE TRANSCRIPTIONAL REPRESSOR NSRR"/>
    <property type="match status" value="1"/>
</dbReference>
<gene>
    <name evidence="2" type="ORF">S2091_4098</name>
</gene>
<dbReference type="PROSITE" id="PS51197">
    <property type="entry name" value="HTH_RRF2_2"/>
    <property type="match status" value="1"/>
</dbReference>